<evidence type="ECO:0000313" key="2">
    <source>
        <dbReference type="Proteomes" id="UP000030678"/>
    </source>
</evidence>
<protein>
    <submittedName>
        <fullName evidence="1">Uncharacterized protein</fullName>
    </submittedName>
</protein>
<name>V9CZ47_9EURO</name>
<sequence>MGPKSRIIIVDQVMPEAGVLSSIEEQRKDAGHRDDVSFHSLGRDEEGWQSLIKQADERLELHSIRKITENILAVLEVGLKQNNE</sequence>
<dbReference type="RefSeq" id="XP_008731677.1">
    <property type="nucleotide sequence ID" value="XM_008733455.1"/>
</dbReference>
<reference evidence="1 2" key="1">
    <citation type="submission" date="2013-03" db="EMBL/GenBank/DDBJ databases">
        <title>The Genome Sequence of Cladophialophora carrionii CBS 160.54.</title>
        <authorList>
            <consortium name="The Broad Institute Genomics Platform"/>
            <person name="Cuomo C."/>
            <person name="de Hoog S."/>
            <person name="Gorbushina A."/>
            <person name="Walker B."/>
            <person name="Young S.K."/>
            <person name="Zeng Q."/>
            <person name="Gargeya S."/>
            <person name="Fitzgerald M."/>
            <person name="Haas B."/>
            <person name="Abouelleil A."/>
            <person name="Allen A.W."/>
            <person name="Alvarado L."/>
            <person name="Arachchi H.M."/>
            <person name="Berlin A.M."/>
            <person name="Chapman S.B."/>
            <person name="Gainer-Dewar J."/>
            <person name="Goldberg J."/>
            <person name="Griggs A."/>
            <person name="Gujja S."/>
            <person name="Hansen M."/>
            <person name="Howarth C."/>
            <person name="Imamovic A."/>
            <person name="Ireland A."/>
            <person name="Larimer J."/>
            <person name="McCowan C."/>
            <person name="Murphy C."/>
            <person name="Pearson M."/>
            <person name="Poon T.W."/>
            <person name="Priest M."/>
            <person name="Roberts A."/>
            <person name="Saif S."/>
            <person name="Shea T."/>
            <person name="Sisk P."/>
            <person name="Sykes S."/>
            <person name="Wortman J."/>
            <person name="Nusbaum C."/>
            <person name="Birren B."/>
        </authorList>
    </citation>
    <scope>NUCLEOTIDE SEQUENCE [LARGE SCALE GENOMIC DNA]</scope>
    <source>
        <strain evidence="1 2">CBS 160.54</strain>
    </source>
</reference>
<dbReference type="Proteomes" id="UP000030678">
    <property type="component" value="Unassembled WGS sequence"/>
</dbReference>
<dbReference type="VEuPathDB" id="FungiDB:G647_09150"/>
<dbReference type="InterPro" id="IPR029063">
    <property type="entry name" value="SAM-dependent_MTases_sf"/>
</dbReference>
<dbReference type="Gene3D" id="3.40.50.150">
    <property type="entry name" value="Vaccinia Virus protein VP39"/>
    <property type="match status" value="1"/>
</dbReference>
<organism evidence="1 2">
    <name type="scientific">Cladophialophora carrionii CBS 160.54</name>
    <dbReference type="NCBI Taxonomy" id="1279043"/>
    <lineage>
        <taxon>Eukaryota</taxon>
        <taxon>Fungi</taxon>
        <taxon>Dikarya</taxon>
        <taxon>Ascomycota</taxon>
        <taxon>Pezizomycotina</taxon>
        <taxon>Eurotiomycetes</taxon>
        <taxon>Chaetothyriomycetidae</taxon>
        <taxon>Chaetothyriales</taxon>
        <taxon>Herpotrichiellaceae</taxon>
        <taxon>Cladophialophora</taxon>
    </lineage>
</organism>
<evidence type="ECO:0000313" key="1">
    <source>
        <dbReference type="EMBL" id="ETI19318.1"/>
    </source>
</evidence>
<gene>
    <name evidence="1" type="ORF">G647_09150</name>
</gene>
<dbReference type="AlphaFoldDB" id="V9CZ47"/>
<accession>V9CZ47</accession>
<dbReference type="GeneID" id="19987643"/>
<dbReference type="HOGENOM" id="CLU_2527270_0_0_1"/>
<proteinExistence type="predicted"/>
<dbReference type="EMBL" id="KB822710">
    <property type="protein sequence ID" value="ETI19318.1"/>
    <property type="molecule type" value="Genomic_DNA"/>
</dbReference>